<dbReference type="GO" id="GO:0000155">
    <property type="term" value="F:phosphorelay sensor kinase activity"/>
    <property type="evidence" value="ECO:0007669"/>
    <property type="project" value="InterPro"/>
</dbReference>
<dbReference type="GO" id="GO:0005886">
    <property type="term" value="C:plasma membrane"/>
    <property type="evidence" value="ECO:0007669"/>
    <property type="project" value="TreeGrafter"/>
</dbReference>
<dbReference type="CDD" id="cd06225">
    <property type="entry name" value="HAMP"/>
    <property type="match status" value="1"/>
</dbReference>
<dbReference type="PROSITE" id="PS50109">
    <property type="entry name" value="HIS_KIN"/>
    <property type="match status" value="1"/>
</dbReference>
<dbReference type="InterPro" id="IPR050428">
    <property type="entry name" value="TCS_sensor_his_kinase"/>
</dbReference>
<feature type="transmembrane region" description="Helical" evidence="11">
    <location>
        <begin position="94"/>
        <end position="115"/>
    </location>
</feature>
<dbReference type="InterPro" id="IPR003660">
    <property type="entry name" value="HAMP_dom"/>
</dbReference>
<dbReference type="InterPro" id="IPR005467">
    <property type="entry name" value="His_kinase_dom"/>
</dbReference>
<dbReference type="InterPro" id="IPR003594">
    <property type="entry name" value="HATPase_dom"/>
</dbReference>
<name>A0A916S437_9HYPH</name>
<evidence type="ECO:0000313" key="14">
    <source>
        <dbReference type="EMBL" id="GGA83535.1"/>
    </source>
</evidence>
<dbReference type="Pfam" id="PF00512">
    <property type="entry name" value="HisKA"/>
    <property type="match status" value="1"/>
</dbReference>
<evidence type="ECO:0000259" key="13">
    <source>
        <dbReference type="PROSITE" id="PS50885"/>
    </source>
</evidence>
<evidence type="ECO:0000256" key="7">
    <source>
        <dbReference type="ARBA" id="ARBA00022777"/>
    </source>
</evidence>
<reference evidence="14" key="2">
    <citation type="submission" date="2020-09" db="EMBL/GenBank/DDBJ databases">
        <authorList>
            <person name="Sun Q."/>
            <person name="Zhou Y."/>
        </authorList>
    </citation>
    <scope>NUCLEOTIDE SEQUENCE</scope>
    <source>
        <strain evidence="14">CGMCC 1.15082</strain>
    </source>
</reference>
<dbReference type="CDD" id="cd00075">
    <property type="entry name" value="HATPase"/>
    <property type="match status" value="1"/>
</dbReference>
<evidence type="ECO:0000256" key="1">
    <source>
        <dbReference type="ARBA" id="ARBA00000085"/>
    </source>
</evidence>
<dbReference type="SMART" id="SM00388">
    <property type="entry name" value="HisKA"/>
    <property type="match status" value="1"/>
</dbReference>
<protein>
    <recommendedName>
        <fullName evidence="3">histidine kinase</fullName>
        <ecNumber evidence="3">2.7.13.3</ecNumber>
    </recommendedName>
</protein>
<dbReference type="EMBL" id="BMHH01000003">
    <property type="protein sequence ID" value="GGA83535.1"/>
    <property type="molecule type" value="Genomic_DNA"/>
</dbReference>
<dbReference type="InterPro" id="IPR003661">
    <property type="entry name" value="HisK_dim/P_dom"/>
</dbReference>
<dbReference type="PRINTS" id="PR00344">
    <property type="entry name" value="BCTRLSENSOR"/>
</dbReference>
<evidence type="ECO:0000256" key="5">
    <source>
        <dbReference type="ARBA" id="ARBA00022679"/>
    </source>
</evidence>
<dbReference type="Pfam" id="PF02518">
    <property type="entry name" value="HATPase_c"/>
    <property type="match status" value="1"/>
</dbReference>
<feature type="domain" description="HAMP" evidence="13">
    <location>
        <begin position="116"/>
        <end position="170"/>
    </location>
</feature>
<keyword evidence="8 11" id="KW-1133">Transmembrane helix</keyword>
<dbReference type="RefSeq" id="WP_188821878.1">
    <property type="nucleotide sequence ID" value="NZ_BMHH01000003.1"/>
</dbReference>
<dbReference type="PROSITE" id="PS50885">
    <property type="entry name" value="HAMP"/>
    <property type="match status" value="1"/>
</dbReference>
<dbReference type="AlphaFoldDB" id="A0A916S437"/>
<dbReference type="SUPFAM" id="SSF47384">
    <property type="entry name" value="Homodimeric domain of signal transducing histidine kinase"/>
    <property type="match status" value="1"/>
</dbReference>
<dbReference type="SUPFAM" id="SSF55874">
    <property type="entry name" value="ATPase domain of HSP90 chaperone/DNA topoisomerase II/histidine kinase"/>
    <property type="match status" value="1"/>
</dbReference>
<evidence type="ECO:0000256" key="11">
    <source>
        <dbReference type="SAM" id="Phobius"/>
    </source>
</evidence>
<keyword evidence="15" id="KW-1185">Reference proteome</keyword>
<sequence length="392" mass="41803">MKTRALPLAKATALVTAAMLLLSVSLTYLGVNWYANHLEDAIVDSLPPRMADTYRAVNNGGVPDAAALQELLRHLSSVDGAVDFDKPTDFELQMSVLVCSLLSAILCSLIGVWLARRIAHPLQKLADAAESLKSGDFSARVGASHANTREVASLVESFNALAVSLETMEKRLRFNNMAVAHELRTPVTILRGSIQGMLDGVFPTEPKTLSSLLTQVESLSRLIEDLRTLSLAIGQKLVIDRQSRDIAKEVETVLDSARSMLDASGLAVETRLAPASAPVDPERIRQAALALLQNACRYAAEGKRLHVETGALPDGHIIIRLTDHGPGFPPDMDLAAADPFWRGDPSRSRATGGTGLGLSVVRAIATAHGGTLRLENGEHGGAVVTVVLPGKD</sequence>
<evidence type="ECO:0000256" key="10">
    <source>
        <dbReference type="ARBA" id="ARBA00023136"/>
    </source>
</evidence>
<reference evidence="14" key="1">
    <citation type="journal article" date="2014" name="Int. J. Syst. Evol. Microbiol.">
        <title>Complete genome sequence of Corynebacterium casei LMG S-19264T (=DSM 44701T), isolated from a smear-ripened cheese.</title>
        <authorList>
            <consortium name="US DOE Joint Genome Institute (JGI-PGF)"/>
            <person name="Walter F."/>
            <person name="Albersmeier A."/>
            <person name="Kalinowski J."/>
            <person name="Ruckert C."/>
        </authorList>
    </citation>
    <scope>NUCLEOTIDE SEQUENCE</scope>
    <source>
        <strain evidence="14">CGMCC 1.15082</strain>
    </source>
</reference>
<dbReference type="SMART" id="SM00387">
    <property type="entry name" value="HATPase_c"/>
    <property type="match status" value="1"/>
</dbReference>
<evidence type="ECO:0000256" key="8">
    <source>
        <dbReference type="ARBA" id="ARBA00022989"/>
    </source>
</evidence>
<gene>
    <name evidence="14" type="ORF">GCM10011491_08740</name>
</gene>
<comment type="caution">
    <text evidence="14">The sequence shown here is derived from an EMBL/GenBank/DDBJ whole genome shotgun (WGS) entry which is preliminary data.</text>
</comment>
<dbReference type="SMART" id="SM00304">
    <property type="entry name" value="HAMP"/>
    <property type="match status" value="1"/>
</dbReference>
<dbReference type="Gene3D" id="6.10.340.10">
    <property type="match status" value="1"/>
</dbReference>
<dbReference type="CDD" id="cd00082">
    <property type="entry name" value="HisKA"/>
    <property type="match status" value="1"/>
</dbReference>
<comment type="catalytic activity">
    <reaction evidence="1">
        <text>ATP + protein L-histidine = ADP + protein N-phospho-L-histidine.</text>
        <dbReference type="EC" id="2.7.13.3"/>
    </reaction>
</comment>
<dbReference type="Gene3D" id="1.10.287.130">
    <property type="match status" value="1"/>
</dbReference>
<dbReference type="Pfam" id="PF00672">
    <property type="entry name" value="HAMP"/>
    <property type="match status" value="1"/>
</dbReference>
<keyword evidence="6 11" id="KW-0812">Transmembrane</keyword>
<dbReference type="Proteomes" id="UP000646478">
    <property type="component" value="Unassembled WGS sequence"/>
</dbReference>
<dbReference type="InterPro" id="IPR036097">
    <property type="entry name" value="HisK_dim/P_sf"/>
</dbReference>
<evidence type="ECO:0000256" key="9">
    <source>
        <dbReference type="ARBA" id="ARBA00023012"/>
    </source>
</evidence>
<dbReference type="EC" id="2.7.13.3" evidence="3"/>
<keyword evidence="4" id="KW-0597">Phosphoprotein</keyword>
<organism evidence="14 15">
    <name type="scientific">Brucella endophytica</name>
    <dbReference type="NCBI Taxonomy" id="1963359"/>
    <lineage>
        <taxon>Bacteria</taxon>
        <taxon>Pseudomonadati</taxon>
        <taxon>Pseudomonadota</taxon>
        <taxon>Alphaproteobacteria</taxon>
        <taxon>Hyphomicrobiales</taxon>
        <taxon>Brucellaceae</taxon>
        <taxon>Brucella/Ochrobactrum group</taxon>
        <taxon>Brucella</taxon>
    </lineage>
</organism>
<comment type="subcellular location">
    <subcellularLocation>
        <location evidence="2">Membrane</location>
    </subcellularLocation>
</comment>
<feature type="domain" description="Histidine kinase" evidence="12">
    <location>
        <begin position="178"/>
        <end position="392"/>
    </location>
</feature>
<dbReference type="SUPFAM" id="SSF158472">
    <property type="entry name" value="HAMP domain-like"/>
    <property type="match status" value="1"/>
</dbReference>
<keyword evidence="7" id="KW-0418">Kinase</keyword>
<evidence type="ECO:0000256" key="6">
    <source>
        <dbReference type="ARBA" id="ARBA00022692"/>
    </source>
</evidence>
<dbReference type="PANTHER" id="PTHR45436">
    <property type="entry name" value="SENSOR HISTIDINE KINASE YKOH"/>
    <property type="match status" value="1"/>
</dbReference>
<proteinExistence type="predicted"/>
<dbReference type="InterPro" id="IPR004358">
    <property type="entry name" value="Sig_transdc_His_kin-like_C"/>
</dbReference>
<dbReference type="InterPro" id="IPR036890">
    <property type="entry name" value="HATPase_C_sf"/>
</dbReference>
<accession>A0A916S437</accession>
<keyword evidence="9" id="KW-0902">Two-component regulatory system</keyword>
<dbReference type="Gene3D" id="3.30.565.10">
    <property type="entry name" value="Histidine kinase-like ATPase, C-terminal domain"/>
    <property type="match status" value="1"/>
</dbReference>
<evidence type="ECO:0000259" key="12">
    <source>
        <dbReference type="PROSITE" id="PS50109"/>
    </source>
</evidence>
<keyword evidence="10 11" id="KW-0472">Membrane</keyword>
<evidence type="ECO:0000256" key="2">
    <source>
        <dbReference type="ARBA" id="ARBA00004370"/>
    </source>
</evidence>
<evidence type="ECO:0000313" key="15">
    <source>
        <dbReference type="Proteomes" id="UP000646478"/>
    </source>
</evidence>
<evidence type="ECO:0000256" key="4">
    <source>
        <dbReference type="ARBA" id="ARBA00022553"/>
    </source>
</evidence>
<dbReference type="PANTHER" id="PTHR45436:SF5">
    <property type="entry name" value="SENSOR HISTIDINE KINASE TRCS"/>
    <property type="match status" value="1"/>
</dbReference>
<keyword evidence="5" id="KW-0808">Transferase</keyword>
<evidence type="ECO:0000256" key="3">
    <source>
        <dbReference type="ARBA" id="ARBA00012438"/>
    </source>
</evidence>